<name>A0A1L4CYH5_9BACT</name>
<dbReference type="OrthoDB" id="5291333at2"/>
<reference evidence="1 2" key="1">
    <citation type="submission" date="2016-10" db="EMBL/GenBank/DDBJ databases">
        <title>Silvanigrella aquatica sp. nov., isolated from a freshwater lake located in the Black Forest, Germany, description of Silvanigrellaceae fam. nov., Silvanigrellales ord. nov., reclassification of the order Bdellovibrionales in the class Oligoflexia, reclassification of the families Bacteriovoracaceae and Halobacteriovoraceae in the new order Bacteriovoracales ord. nov., and reclassification of the family Pseudobacteriovoracaceae in the order Oligoflexiales.</title>
        <authorList>
            <person name="Hahn M.W."/>
            <person name="Schmidt J."/>
            <person name="Koll U."/>
            <person name="Rohde M."/>
            <person name="Verbag S."/>
            <person name="Pitt A."/>
            <person name="Nakai R."/>
            <person name="Naganuma T."/>
            <person name="Lang E."/>
        </authorList>
    </citation>
    <scope>NUCLEOTIDE SEQUENCE [LARGE SCALE GENOMIC DNA]</scope>
    <source>
        <strain evidence="1 2">MWH-Nonnen-W8red</strain>
    </source>
</reference>
<dbReference type="KEGG" id="saqi:AXG55_03415"/>
<accession>A0A1L4CYH5</accession>
<protein>
    <submittedName>
        <fullName evidence="1">Uncharacterized protein</fullName>
    </submittedName>
</protein>
<keyword evidence="2" id="KW-1185">Reference proteome</keyword>
<dbReference type="Proteomes" id="UP000184731">
    <property type="component" value="Chromosome"/>
</dbReference>
<gene>
    <name evidence="1" type="ORF">AXG55_03415</name>
</gene>
<evidence type="ECO:0000313" key="1">
    <source>
        <dbReference type="EMBL" id="APJ03013.1"/>
    </source>
</evidence>
<organism evidence="1 2">
    <name type="scientific">Silvanigrella aquatica</name>
    <dbReference type="NCBI Taxonomy" id="1915309"/>
    <lineage>
        <taxon>Bacteria</taxon>
        <taxon>Pseudomonadati</taxon>
        <taxon>Bdellovibrionota</taxon>
        <taxon>Oligoflexia</taxon>
        <taxon>Silvanigrellales</taxon>
        <taxon>Silvanigrellaceae</taxon>
        <taxon>Silvanigrella</taxon>
    </lineage>
</organism>
<sequence length="339" mass="38988">MVERLFLIVLFQAFIFIFQNKSFATPKETLPLGTQVDWEQLINENQSPIAKQFVQSSYNIYERLLYGGIPYPSKKITTNWEKGYQEAYDKFVYMRKNGVDCTRLLRYLFLNMLHLPYNSNFPNEPIISNTFAYDSNSGHTQLKYFTRLPKVNNGFKPQTGDILAFPGHTIAVLDPKNCIAIQSSIWLCKKIENGFCVDSEYGKSAGVSIYRLASERFCKNGIWKGMDNENLNFTVGWRHRAFDTWIIEMPDKAIKNSRVTLVGKNISGKYIYFTGSKQPVRTKLLKTMRTGLQTVTLNIPKDAKSGYLKLYWGTGKPQIENTIESAEKIIILDKKEAKI</sequence>
<proteinExistence type="predicted"/>
<dbReference type="EMBL" id="CP017834">
    <property type="protein sequence ID" value="APJ03013.1"/>
    <property type="molecule type" value="Genomic_DNA"/>
</dbReference>
<dbReference type="STRING" id="1915309.AXG55_03415"/>
<dbReference type="AlphaFoldDB" id="A0A1L4CYH5"/>
<evidence type="ECO:0000313" key="2">
    <source>
        <dbReference type="Proteomes" id="UP000184731"/>
    </source>
</evidence>
<dbReference type="RefSeq" id="WP_148696726.1">
    <property type="nucleotide sequence ID" value="NZ_CP017834.1"/>
</dbReference>